<dbReference type="RefSeq" id="XP_013237597.1">
    <property type="nucleotide sequence ID" value="XM_013382143.1"/>
</dbReference>
<dbReference type="GO" id="GO:0005737">
    <property type="term" value="C:cytoplasm"/>
    <property type="evidence" value="ECO:0007669"/>
    <property type="project" value="InterPro"/>
</dbReference>
<protein>
    <submittedName>
        <fullName evidence="10">50S ribosomal protein L2</fullName>
    </submittedName>
</protein>
<dbReference type="PANTHER" id="PTHR14084:SF0">
    <property type="entry name" value="KYNURENINASE"/>
    <property type="match status" value="1"/>
</dbReference>
<dbReference type="InterPro" id="IPR022666">
    <property type="entry name" value="Ribosomal_uL2_RNA-bd_dom"/>
</dbReference>
<proteinExistence type="inferred from homology"/>
<dbReference type="InterPro" id="IPR012340">
    <property type="entry name" value="NA-bd_OB-fold"/>
</dbReference>
<keyword evidence="6" id="KW-0687">Ribonucleoprotein</keyword>
<dbReference type="GO" id="GO:0003735">
    <property type="term" value="F:structural constituent of ribosome"/>
    <property type="evidence" value="ECO:0007669"/>
    <property type="project" value="InterPro"/>
</dbReference>
<sequence>MGIGKCLLINFGIPAIGADLAHAVGNIPLALNEWDVDFAVWCTYKYLNAGPGSIGGYYINKRHLDKDDKLPAGDAGRYLVSNPPILSLVPVKVSLQLFRDTGGIIPLRERSTKLTSYLRSLLVERIGPPTITIITPEGQCGAQLSISITVIPIDEVAKQLLLEGIVVDTRRPNVLRVAPTALYNTFVDCFLFVKALAKILCKLLSTAQTIKPALKPIIPPFLLKLSARFPEFSEPDRSLLVEKINDGSILSTLQPKQYKTILLLMKLNKKIPPHMRCKDLTLIPPAGLPPKHLTATKKRHSGRNYTGQIVVRHKGGGERHRYRLIDFKRTEAFSPLLLGVKSQPPSNTGPPIQRVVRIEKDPNRTSHIALLQREADNSLSYIVAPDGLKVGDTIKNDGTPGLGEYLPLSFIPVGSSVHNVELKPGKGPQLARSAGTRAIFEGMDLSGEKAIIIMPSKRKVLVDRNCKAAIGQVSNISWGSTPLGKAGVNRRRGIRPTVRGMAMNPVDHPHGGGKGGRNKGHHSRSPWGKIAK</sequence>
<dbReference type="InterPro" id="IPR022669">
    <property type="entry name" value="Ribosomal_uL2_C"/>
</dbReference>
<dbReference type="Gene3D" id="2.30.30.30">
    <property type="match status" value="1"/>
</dbReference>
<evidence type="ECO:0000256" key="2">
    <source>
        <dbReference type="ARBA" id="ARBA00022642"/>
    </source>
</evidence>
<dbReference type="SUPFAM" id="SSF53383">
    <property type="entry name" value="PLP-dependent transferases"/>
    <property type="match status" value="1"/>
</dbReference>
<dbReference type="SUPFAM" id="SSF50249">
    <property type="entry name" value="Nucleic acid-binding proteins"/>
    <property type="match status" value="1"/>
</dbReference>
<dbReference type="Pfam" id="PF22580">
    <property type="entry name" value="KYNU_C"/>
    <property type="match status" value="1"/>
</dbReference>
<dbReference type="InterPro" id="IPR015422">
    <property type="entry name" value="PyrdxlP-dep_Trfase_small"/>
</dbReference>
<dbReference type="GO" id="GO:0009435">
    <property type="term" value="P:NAD+ biosynthetic process"/>
    <property type="evidence" value="ECO:0007669"/>
    <property type="project" value="InterPro"/>
</dbReference>
<dbReference type="InterPro" id="IPR015421">
    <property type="entry name" value="PyrdxlP-dep_Trfase_major"/>
</dbReference>
<accession>A0A098VQA4</accession>
<keyword evidence="2" id="KW-0662">Pyridine nucleotide biosynthesis</keyword>
<dbReference type="GO" id="GO:0030429">
    <property type="term" value="F:kynureninase activity"/>
    <property type="evidence" value="ECO:0007669"/>
    <property type="project" value="InterPro"/>
</dbReference>
<dbReference type="Gene3D" id="3.90.1150.10">
    <property type="entry name" value="Aspartate Aminotransferase, domain 1"/>
    <property type="match status" value="1"/>
</dbReference>
<evidence type="ECO:0000256" key="5">
    <source>
        <dbReference type="ARBA" id="ARBA00022980"/>
    </source>
</evidence>
<dbReference type="PANTHER" id="PTHR14084">
    <property type="entry name" value="KYNURENINASE"/>
    <property type="match status" value="1"/>
</dbReference>
<dbReference type="AlphaFoldDB" id="A0A098VQA4"/>
<dbReference type="Gene3D" id="4.10.950.10">
    <property type="entry name" value="Ribosomal protein L2, domain 3"/>
    <property type="match status" value="1"/>
</dbReference>
<name>A0A098VQA4_9MICR</name>
<dbReference type="SMART" id="SM01382">
    <property type="entry name" value="Ribosomal_L2_C"/>
    <property type="match status" value="1"/>
</dbReference>
<dbReference type="GO" id="GO:0043420">
    <property type="term" value="P:anthranilate metabolic process"/>
    <property type="evidence" value="ECO:0007669"/>
    <property type="project" value="TreeGrafter"/>
</dbReference>
<dbReference type="VEuPathDB" id="MicrosporidiaDB:DI09_42p130"/>
<evidence type="ECO:0000313" key="11">
    <source>
        <dbReference type="Proteomes" id="UP000029725"/>
    </source>
</evidence>
<feature type="domain" description="Large ribosomal subunit protein uL2 C-terminal" evidence="8">
    <location>
        <begin position="400"/>
        <end position="530"/>
    </location>
</feature>
<dbReference type="EMBL" id="JMKJ01000366">
    <property type="protein sequence ID" value="KGG51170.1"/>
    <property type="molecule type" value="Genomic_DNA"/>
</dbReference>
<dbReference type="Pfam" id="PF03947">
    <property type="entry name" value="Ribosomal_L2_C"/>
    <property type="match status" value="1"/>
</dbReference>
<comment type="similarity">
    <text evidence="1">Belongs to the universal ribosomal protein uL2 family.</text>
</comment>
<dbReference type="InterPro" id="IPR010111">
    <property type="entry name" value="Kynureninase"/>
</dbReference>
<dbReference type="InterPro" id="IPR014726">
    <property type="entry name" value="Ribosomal_uL2_dom3"/>
</dbReference>
<dbReference type="GO" id="GO:0015934">
    <property type="term" value="C:large ribosomal subunit"/>
    <property type="evidence" value="ECO:0007669"/>
    <property type="project" value="InterPro"/>
</dbReference>
<evidence type="ECO:0000256" key="4">
    <source>
        <dbReference type="ARBA" id="ARBA00022898"/>
    </source>
</evidence>
<keyword evidence="4" id="KW-0663">Pyridoxal phosphate</keyword>
<dbReference type="Pfam" id="PF00181">
    <property type="entry name" value="Ribosomal_L2_N"/>
    <property type="match status" value="2"/>
</dbReference>
<dbReference type="Proteomes" id="UP000029725">
    <property type="component" value="Unassembled WGS sequence"/>
</dbReference>
<gene>
    <name evidence="10" type="ORF">DI09_42p130</name>
</gene>
<evidence type="ECO:0000313" key="10">
    <source>
        <dbReference type="EMBL" id="KGG51170.1"/>
    </source>
</evidence>
<dbReference type="NCBIfam" id="TIGR01171">
    <property type="entry name" value="rplB_bact"/>
    <property type="match status" value="1"/>
</dbReference>
<reference evidence="10 11" key="1">
    <citation type="submission" date="2014-04" db="EMBL/GenBank/DDBJ databases">
        <title>A new species of microsporidia sheds light on the evolution of extreme parasitism.</title>
        <authorList>
            <person name="Haag K.L."/>
            <person name="James T.Y."/>
            <person name="Larsson R."/>
            <person name="Schaer T.M."/>
            <person name="Refardt D."/>
            <person name="Pombert J.-F."/>
            <person name="Ebert D."/>
        </authorList>
    </citation>
    <scope>NUCLEOTIDE SEQUENCE [LARGE SCALE GENOMIC DNA]</scope>
    <source>
        <strain evidence="10 11">UGP3</strain>
        <tissue evidence="10">Spores</tissue>
    </source>
</reference>
<dbReference type="InterPro" id="IPR008991">
    <property type="entry name" value="Translation_prot_SH3-like_sf"/>
</dbReference>
<evidence type="ECO:0000256" key="7">
    <source>
        <dbReference type="SAM" id="MobiDB-lite"/>
    </source>
</evidence>
<dbReference type="GeneID" id="25259935"/>
<feature type="region of interest" description="Disordered" evidence="7">
    <location>
        <begin position="500"/>
        <end position="532"/>
    </location>
</feature>
<dbReference type="InterPro" id="IPR005880">
    <property type="entry name" value="Ribosomal_uL2_bac/org-type"/>
</dbReference>
<dbReference type="InterPro" id="IPR015424">
    <property type="entry name" value="PyrdxlP-dep_Trfase"/>
</dbReference>
<evidence type="ECO:0000259" key="9">
    <source>
        <dbReference type="SMART" id="SM01383"/>
    </source>
</evidence>
<evidence type="ECO:0000256" key="6">
    <source>
        <dbReference type="ARBA" id="ARBA00023274"/>
    </source>
</evidence>
<dbReference type="Gene3D" id="2.40.50.140">
    <property type="entry name" value="Nucleic acid-binding proteins"/>
    <property type="match status" value="1"/>
</dbReference>
<dbReference type="InterPro" id="IPR014722">
    <property type="entry name" value="Rib_uL2_dom2"/>
</dbReference>
<evidence type="ECO:0000256" key="3">
    <source>
        <dbReference type="ARBA" id="ARBA00022801"/>
    </source>
</evidence>
<organism evidence="10 11">
    <name type="scientific">Mitosporidium daphniae</name>
    <dbReference type="NCBI Taxonomy" id="1485682"/>
    <lineage>
        <taxon>Eukaryota</taxon>
        <taxon>Fungi</taxon>
        <taxon>Fungi incertae sedis</taxon>
        <taxon>Microsporidia</taxon>
        <taxon>Mitosporidium</taxon>
    </lineage>
</organism>
<dbReference type="SUPFAM" id="SSF50104">
    <property type="entry name" value="Translation proteins SH3-like domain"/>
    <property type="match status" value="1"/>
</dbReference>
<feature type="domain" description="Large ribosomal subunit protein uL2 RNA-binding" evidence="9">
    <location>
        <begin position="302"/>
        <end position="396"/>
    </location>
</feature>
<dbReference type="GO" id="GO:0006412">
    <property type="term" value="P:translation"/>
    <property type="evidence" value="ECO:0007669"/>
    <property type="project" value="InterPro"/>
</dbReference>
<dbReference type="GO" id="GO:0030170">
    <property type="term" value="F:pyridoxal phosphate binding"/>
    <property type="evidence" value="ECO:0007669"/>
    <property type="project" value="InterPro"/>
</dbReference>
<keyword evidence="5 10" id="KW-0689">Ribosomal protein</keyword>
<keyword evidence="3" id="KW-0378">Hydrolase</keyword>
<dbReference type="GO" id="GO:0016740">
    <property type="term" value="F:transferase activity"/>
    <property type="evidence" value="ECO:0007669"/>
    <property type="project" value="InterPro"/>
</dbReference>
<keyword evidence="11" id="KW-1185">Reference proteome</keyword>
<evidence type="ECO:0000256" key="1">
    <source>
        <dbReference type="ARBA" id="ARBA00005636"/>
    </source>
</evidence>
<comment type="caution">
    <text evidence="10">The sequence shown here is derived from an EMBL/GenBank/DDBJ whole genome shotgun (WGS) entry which is preliminary data.</text>
</comment>
<dbReference type="GO" id="GO:0019441">
    <property type="term" value="P:L-tryptophan catabolic process to kynurenine"/>
    <property type="evidence" value="ECO:0007669"/>
    <property type="project" value="TreeGrafter"/>
</dbReference>
<dbReference type="SMART" id="SM01383">
    <property type="entry name" value="Ribosomal_L2"/>
    <property type="match status" value="1"/>
</dbReference>
<dbReference type="HOGENOM" id="CLU_511988_0_0_1"/>
<dbReference type="GO" id="GO:0003723">
    <property type="term" value="F:RNA binding"/>
    <property type="evidence" value="ECO:0007669"/>
    <property type="project" value="InterPro"/>
</dbReference>
<evidence type="ECO:0000259" key="8">
    <source>
        <dbReference type="SMART" id="SM01382"/>
    </source>
</evidence>
<dbReference type="OrthoDB" id="268576at2759"/>
<dbReference type="Gene3D" id="3.40.640.10">
    <property type="entry name" value="Type I PLP-dependent aspartate aminotransferase-like (Major domain)"/>
    <property type="match status" value="1"/>
</dbReference>